<protein>
    <submittedName>
        <fullName evidence="2">Uncharacterized protein</fullName>
    </submittedName>
</protein>
<evidence type="ECO:0000256" key="1">
    <source>
        <dbReference type="SAM" id="Phobius"/>
    </source>
</evidence>
<feature type="transmembrane region" description="Helical" evidence="1">
    <location>
        <begin position="48"/>
        <end position="68"/>
    </location>
</feature>
<accession>A0A2I0VAB7</accession>
<keyword evidence="1" id="KW-0812">Transmembrane</keyword>
<gene>
    <name evidence="2" type="ORF">MA16_Dca027626</name>
</gene>
<name>A0A2I0VAB7_9ASPA</name>
<dbReference type="Proteomes" id="UP000233837">
    <property type="component" value="Unassembled WGS sequence"/>
</dbReference>
<dbReference type="EMBL" id="KZ505148">
    <property type="protein sequence ID" value="PKU60355.1"/>
    <property type="molecule type" value="Genomic_DNA"/>
</dbReference>
<dbReference type="STRING" id="906689.A0A2I0VAB7"/>
<keyword evidence="1" id="KW-1133">Transmembrane helix</keyword>
<organism evidence="2 3">
    <name type="scientific">Dendrobium catenatum</name>
    <dbReference type="NCBI Taxonomy" id="906689"/>
    <lineage>
        <taxon>Eukaryota</taxon>
        <taxon>Viridiplantae</taxon>
        <taxon>Streptophyta</taxon>
        <taxon>Embryophyta</taxon>
        <taxon>Tracheophyta</taxon>
        <taxon>Spermatophyta</taxon>
        <taxon>Magnoliopsida</taxon>
        <taxon>Liliopsida</taxon>
        <taxon>Asparagales</taxon>
        <taxon>Orchidaceae</taxon>
        <taxon>Epidendroideae</taxon>
        <taxon>Malaxideae</taxon>
        <taxon>Dendrobiinae</taxon>
        <taxon>Dendrobium</taxon>
    </lineage>
</organism>
<keyword evidence="1" id="KW-0472">Membrane</keyword>
<reference evidence="2 3" key="2">
    <citation type="journal article" date="2017" name="Nature">
        <title>The Apostasia genome and the evolution of orchids.</title>
        <authorList>
            <person name="Zhang G.Q."/>
            <person name="Liu K.W."/>
            <person name="Li Z."/>
            <person name="Lohaus R."/>
            <person name="Hsiao Y.Y."/>
            <person name="Niu S.C."/>
            <person name="Wang J.Y."/>
            <person name="Lin Y.C."/>
            <person name="Xu Q."/>
            <person name="Chen L.J."/>
            <person name="Yoshida K."/>
            <person name="Fujiwara S."/>
            <person name="Wang Z.W."/>
            <person name="Zhang Y.Q."/>
            <person name="Mitsuda N."/>
            <person name="Wang M."/>
            <person name="Liu G.H."/>
            <person name="Pecoraro L."/>
            <person name="Huang H.X."/>
            <person name="Xiao X.J."/>
            <person name="Lin M."/>
            <person name="Wu X.Y."/>
            <person name="Wu W.L."/>
            <person name="Chen Y.Y."/>
            <person name="Chang S.B."/>
            <person name="Sakamoto S."/>
            <person name="Ohme-Takagi M."/>
            <person name="Yagi M."/>
            <person name="Zeng S.J."/>
            <person name="Shen C.Y."/>
            <person name="Yeh C.M."/>
            <person name="Luo Y.B."/>
            <person name="Tsai W.C."/>
            <person name="Van de Peer Y."/>
            <person name="Liu Z.J."/>
        </authorList>
    </citation>
    <scope>NUCLEOTIDE SEQUENCE [LARGE SCALE GENOMIC DNA]</scope>
    <source>
        <tissue evidence="2">The whole plant</tissue>
    </source>
</reference>
<reference evidence="2 3" key="1">
    <citation type="journal article" date="2016" name="Sci. Rep.">
        <title>The Dendrobium catenatum Lindl. genome sequence provides insights into polysaccharide synthase, floral development and adaptive evolution.</title>
        <authorList>
            <person name="Zhang G.Q."/>
            <person name="Xu Q."/>
            <person name="Bian C."/>
            <person name="Tsai W.C."/>
            <person name="Yeh C.M."/>
            <person name="Liu K.W."/>
            <person name="Yoshida K."/>
            <person name="Zhang L.S."/>
            <person name="Chang S.B."/>
            <person name="Chen F."/>
            <person name="Shi Y."/>
            <person name="Su Y.Y."/>
            <person name="Zhang Y.Q."/>
            <person name="Chen L.J."/>
            <person name="Yin Y."/>
            <person name="Lin M."/>
            <person name="Huang H."/>
            <person name="Deng H."/>
            <person name="Wang Z.W."/>
            <person name="Zhu S.L."/>
            <person name="Zhao X."/>
            <person name="Deng C."/>
            <person name="Niu S.C."/>
            <person name="Huang J."/>
            <person name="Wang M."/>
            <person name="Liu G.H."/>
            <person name="Yang H.J."/>
            <person name="Xiao X.J."/>
            <person name="Hsiao Y.Y."/>
            <person name="Wu W.L."/>
            <person name="Chen Y.Y."/>
            <person name="Mitsuda N."/>
            <person name="Ohme-Takagi M."/>
            <person name="Luo Y.B."/>
            <person name="Van de Peer Y."/>
            <person name="Liu Z.J."/>
        </authorList>
    </citation>
    <scope>NUCLEOTIDE SEQUENCE [LARGE SCALE GENOMIC DNA]</scope>
    <source>
        <tissue evidence="2">The whole plant</tissue>
    </source>
</reference>
<sequence>MNPVHEAKDVDVSEVSKRLSVWHTLPVEASSALLTLYPPEELAKLGSIWAGTLGLGWLIKSLILPAWWDTMKTRPEAGRFGVKLEGSGKVRVFAIGNPIWQIGEVLSRLATDGTFDQLLPAQRKDAFAFIRPSSCY</sequence>
<proteinExistence type="predicted"/>
<dbReference type="AlphaFoldDB" id="A0A2I0VAB7"/>
<keyword evidence="3" id="KW-1185">Reference proteome</keyword>
<evidence type="ECO:0000313" key="3">
    <source>
        <dbReference type="Proteomes" id="UP000233837"/>
    </source>
</evidence>
<evidence type="ECO:0000313" key="2">
    <source>
        <dbReference type="EMBL" id="PKU60355.1"/>
    </source>
</evidence>